<dbReference type="Proteomes" id="UP000663920">
    <property type="component" value="Chromosome"/>
</dbReference>
<proteinExistence type="predicted"/>
<evidence type="ECO:0000313" key="2">
    <source>
        <dbReference type="Proteomes" id="UP000663920"/>
    </source>
</evidence>
<organism evidence="1 2">
    <name type="scientific">Polaribacter cellanae</name>
    <dbReference type="NCBI Taxonomy" id="2818493"/>
    <lineage>
        <taxon>Bacteria</taxon>
        <taxon>Pseudomonadati</taxon>
        <taxon>Bacteroidota</taxon>
        <taxon>Flavobacteriia</taxon>
        <taxon>Flavobacteriales</taxon>
        <taxon>Flavobacteriaceae</taxon>
    </lineage>
</organism>
<dbReference type="EMBL" id="CP071869">
    <property type="protein sequence ID" value="QTE24296.1"/>
    <property type="molecule type" value="Genomic_DNA"/>
</dbReference>
<keyword evidence="2" id="KW-1185">Reference proteome</keyword>
<dbReference type="KEGG" id="pcea:J3359_08560"/>
<name>A0A975CVD9_9FLAO</name>
<accession>A0A975CVD9</accession>
<sequence>MKQFFLKTTLFLFALTLSNCEKNDPQDQLPPITQTGENTFGCIINGEVLIPQNGKGSLSVTPKRGITAKYLSNNNFIIDAGNFKDSNGNRIYIYIYNLTSTGVYNFELSNGESTSTFEPLYPHCWSIISQNSKYISDINTGTITITRFDNNIISGVFSKLTLVNIDSPNDIIEITNGRFDINLNTVNK</sequence>
<gene>
    <name evidence="1" type="ORF">J3359_08560</name>
</gene>
<dbReference type="AlphaFoldDB" id="A0A975CVD9"/>
<dbReference type="RefSeq" id="WP_208080268.1">
    <property type="nucleotide sequence ID" value="NZ_CP071869.1"/>
</dbReference>
<evidence type="ECO:0000313" key="1">
    <source>
        <dbReference type="EMBL" id="QTE24296.1"/>
    </source>
</evidence>
<protein>
    <submittedName>
        <fullName evidence="1">Uncharacterized protein</fullName>
    </submittedName>
</protein>
<reference evidence="1 2" key="1">
    <citation type="submission" date="2021-03" db="EMBL/GenBank/DDBJ databases">
        <title>Complete genome of Polaribacter_sp.SM13.</title>
        <authorList>
            <person name="Jeong S.W."/>
            <person name="Bae J.W."/>
        </authorList>
    </citation>
    <scope>NUCLEOTIDE SEQUENCE [LARGE SCALE GENOMIC DNA]</scope>
    <source>
        <strain evidence="1 2">SM13</strain>
    </source>
</reference>